<keyword evidence="5" id="KW-1185">Reference proteome</keyword>
<evidence type="ECO:0000259" key="3">
    <source>
        <dbReference type="Pfam" id="PF02826"/>
    </source>
</evidence>
<dbReference type="InterPro" id="IPR036291">
    <property type="entry name" value="NAD(P)-bd_dom_sf"/>
</dbReference>
<dbReference type="Gene3D" id="3.40.50.720">
    <property type="entry name" value="NAD(P)-binding Rossmann-like Domain"/>
    <property type="match status" value="2"/>
</dbReference>
<dbReference type="PANTHER" id="PTHR43333">
    <property type="entry name" value="2-HACID_DH_C DOMAIN-CONTAINING PROTEIN"/>
    <property type="match status" value="1"/>
</dbReference>
<name>A0ABT1HWN9_STRSD</name>
<dbReference type="InterPro" id="IPR006140">
    <property type="entry name" value="D-isomer_DH_NAD-bd"/>
</dbReference>
<keyword evidence="2" id="KW-0520">NAD</keyword>
<gene>
    <name evidence="4" type="ORF">LX15_003655</name>
</gene>
<dbReference type="InterPro" id="IPR029753">
    <property type="entry name" value="D-isomer_DH_CS"/>
</dbReference>
<dbReference type="SUPFAM" id="SSF52283">
    <property type="entry name" value="Formate/glycerate dehydrogenase catalytic domain-like"/>
    <property type="match status" value="1"/>
</dbReference>
<dbReference type="SUPFAM" id="SSF51735">
    <property type="entry name" value="NAD(P)-binding Rossmann-fold domains"/>
    <property type="match status" value="1"/>
</dbReference>
<protein>
    <submittedName>
        <fullName evidence="4">Phosphoglycerate dehydrogenase</fullName>
    </submittedName>
</protein>
<reference evidence="4 5" key="1">
    <citation type="submission" date="2022-06" db="EMBL/GenBank/DDBJ databases">
        <title>Genomic Encyclopedia of Archaeal and Bacterial Type Strains, Phase II (KMG-II): from individual species to whole genera.</title>
        <authorList>
            <person name="Goeker M."/>
        </authorList>
    </citation>
    <scope>NUCLEOTIDE SEQUENCE [LARGE SCALE GENOMIC DNA]</scope>
    <source>
        <strain evidence="4 5">DSM 40477</strain>
    </source>
</reference>
<dbReference type="PANTHER" id="PTHR43333:SF1">
    <property type="entry name" value="D-ISOMER SPECIFIC 2-HYDROXYACID DEHYDROGENASE NAD-BINDING DOMAIN-CONTAINING PROTEIN"/>
    <property type="match status" value="1"/>
</dbReference>
<organism evidence="4 5">
    <name type="scientific">Streptoalloteichus tenebrarius (strain ATCC 17920 / DSM 40477 / JCM 4838 / CBS 697.72 / NBRC 16177 / NCIMB 11028 / NRRL B-12390 / A12253. 1 / ISP 5477)</name>
    <name type="common">Streptomyces tenebrarius</name>
    <dbReference type="NCBI Taxonomy" id="1933"/>
    <lineage>
        <taxon>Bacteria</taxon>
        <taxon>Bacillati</taxon>
        <taxon>Actinomycetota</taxon>
        <taxon>Actinomycetes</taxon>
        <taxon>Pseudonocardiales</taxon>
        <taxon>Pseudonocardiaceae</taxon>
        <taxon>Streptoalloteichus</taxon>
    </lineage>
</organism>
<sequence>MPFTVLVPSVDAVPIFGEVAGLRPVHYDPNAPLPPEAAEAEALVVPIWPTEPARALVPQLPRLRLVQTLTAGVDGWVDMLPEGVAIASARGAHGGSTAEWAMTALLTVYRQFPAFLALQAERRWEHRQVDTLQGKRVLVVGAGDIGNQLRRRLEAFDAIPTMVGRTARTGVHGVDALPELLPAQDAVVVVVPLTEETRGMVDADFLARMPDGAILVNAARGPVVDTDALLAELRRGRLRAVLDVTDPEPLPADHPLWTVEGVLITPHVGGNSRGQETRAFRVAAAQVAAFAAGRRPDNLVTGAY</sequence>
<proteinExistence type="predicted"/>
<dbReference type="RefSeq" id="WP_253670821.1">
    <property type="nucleotide sequence ID" value="NZ_JAMTCP010000021.1"/>
</dbReference>
<feature type="domain" description="D-isomer specific 2-hydroxyacid dehydrogenase NAD-binding" evidence="3">
    <location>
        <begin position="103"/>
        <end position="269"/>
    </location>
</feature>
<dbReference type="CDD" id="cd12166">
    <property type="entry name" value="2-Hacid_dh_7"/>
    <property type="match status" value="1"/>
</dbReference>
<dbReference type="Pfam" id="PF02826">
    <property type="entry name" value="2-Hacid_dh_C"/>
    <property type="match status" value="1"/>
</dbReference>
<dbReference type="EMBL" id="JAMTCP010000021">
    <property type="protein sequence ID" value="MCP2259946.1"/>
    <property type="molecule type" value="Genomic_DNA"/>
</dbReference>
<evidence type="ECO:0000256" key="2">
    <source>
        <dbReference type="ARBA" id="ARBA00023027"/>
    </source>
</evidence>
<evidence type="ECO:0000256" key="1">
    <source>
        <dbReference type="ARBA" id="ARBA00023002"/>
    </source>
</evidence>
<dbReference type="PROSITE" id="PS00671">
    <property type="entry name" value="D_2_HYDROXYACID_DH_3"/>
    <property type="match status" value="1"/>
</dbReference>
<keyword evidence="1" id="KW-0560">Oxidoreductase</keyword>
<evidence type="ECO:0000313" key="4">
    <source>
        <dbReference type="EMBL" id="MCP2259946.1"/>
    </source>
</evidence>
<dbReference type="Proteomes" id="UP001205311">
    <property type="component" value="Unassembled WGS sequence"/>
</dbReference>
<evidence type="ECO:0000313" key="5">
    <source>
        <dbReference type="Proteomes" id="UP001205311"/>
    </source>
</evidence>
<accession>A0ABT1HWN9</accession>
<comment type="caution">
    <text evidence="4">The sequence shown here is derived from an EMBL/GenBank/DDBJ whole genome shotgun (WGS) entry which is preliminary data.</text>
</comment>